<feature type="compositionally biased region" description="Basic residues" evidence="11">
    <location>
        <begin position="824"/>
        <end position="834"/>
    </location>
</feature>
<dbReference type="EC" id="2.7.11.23" evidence="2"/>
<accession>A0A3L6FBB0</accession>
<feature type="region of interest" description="Disordered" evidence="11">
    <location>
        <begin position="817"/>
        <end position="859"/>
    </location>
</feature>
<dbReference type="PANTHER" id="PTHR24056:SF387">
    <property type="entry name" value="F8L10.9 PROTEIN"/>
    <property type="match status" value="1"/>
</dbReference>
<keyword evidence="3" id="KW-0723">Serine/threonine-protein kinase</keyword>
<feature type="compositionally biased region" description="Low complexity" evidence="11">
    <location>
        <begin position="140"/>
        <end position="151"/>
    </location>
</feature>
<evidence type="ECO:0000256" key="8">
    <source>
        <dbReference type="ARBA" id="ARBA00022840"/>
    </source>
</evidence>
<name>A0A3L6FBB0_MAIZE</name>
<dbReference type="SUPFAM" id="SSF56112">
    <property type="entry name" value="Protein kinase-like (PK-like)"/>
    <property type="match status" value="1"/>
</dbReference>
<evidence type="ECO:0000313" key="13">
    <source>
        <dbReference type="EMBL" id="PWZ30230.1"/>
    </source>
</evidence>
<proteinExistence type="inferred from homology"/>
<feature type="compositionally biased region" description="Basic and acidic residues" evidence="11">
    <location>
        <begin position="579"/>
        <end position="594"/>
    </location>
</feature>
<feature type="binding site" evidence="10">
    <location>
        <position position="314"/>
    </location>
    <ligand>
        <name>ATP</name>
        <dbReference type="ChEBI" id="CHEBI:30616"/>
    </ligand>
</feature>
<evidence type="ECO:0000256" key="5">
    <source>
        <dbReference type="ARBA" id="ARBA00022679"/>
    </source>
</evidence>
<feature type="domain" description="Protein kinase" evidence="12">
    <location>
        <begin position="285"/>
        <end position="562"/>
    </location>
</feature>
<dbReference type="InterPro" id="IPR000719">
    <property type="entry name" value="Prot_kinase_dom"/>
</dbReference>
<evidence type="ECO:0000256" key="11">
    <source>
        <dbReference type="SAM" id="MobiDB-lite"/>
    </source>
</evidence>
<keyword evidence="6 10" id="KW-0547">Nucleotide-binding</keyword>
<reference evidence="13 14" key="1">
    <citation type="journal article" date="2018" name="Nat. Genet.">
        <title>Extensive intraspecific gene order and gene structural variations between Mo17 and other maize genomes.</title>
        <authorList>
            <person name="Sun S."/>
            <person name="Zhou Y."/>
            <person name="Chen J."/>
            <person name="Shi J."/>
            <person name="Zhao H."/>
            <person name="Zhao H."/>
            <person name="Song W."/>
            <person name="Zhang M."/>
            <person name="Cui Y."/>
            <person name="Dong X."/>
            <person name="Liu H."/>
            <person name="Ma X."/>
            <person name="Jiao Y."/>
            <person name="Wang B."/>
            <person name="Wei X."/>
            <person name="Stein J.C."/>
            <person name="Glaubitz J.C."/>
            <person name="Lu F."/>
            <person name="Yu G."/>
            <person name="Liang C."/>
            <person name="Fengler K."/>
            <person name="Li B."/>
            <person name="Rafalski A."/>
            <person name="Schnable P.S."/>
            <person name="Ware D.H."/>
            <person name="Buckler E.S."/>
            <person name="Lai J."/>
        </authorList>
    </citation>
    <scope>NUCLEOTIDE SEQUENCE [LARGE SCALE GENOMIC DNA]</scope>
    <source>
        <strain evidence="14">cv. Missouri 17</strain>
        <tissue evidence="13">Seedling</tissue>
    </source>
</reference>
<dbReference type="InterPro" id="IPR011009">
    <property type="entry name" value="Kinase-like_dom_sf"/>
</dbReference>
<dbReference type="Gene3D" id="3.30.200.20">
    <property type="entry name" value="Phosphorylase Kinase, domain 1"/>
    <property type="match status" value="1"/>
</dbReference>
<comment type="similarity">
    <text evidence="1">Belongs to the protein kinase superfamily. CMGC Ser/Thr protein kinase family. CDC2/CDKX subfamily.</text>
</comment>
<evidence type="ECO:0000256" key="1">
    <source>
        <dbReference type="ARBA" id="ARBA00006485"/>
    </source>
</evidence>
<feature type="compositionally biased region" description="Basic and acidic residues" evidence="11">
    <location>
        <begin position="605"/>
        <end position="615"/>
    </location>
</feature>
<feature type="region of interest" description="Disordered" evidence="11">
    <location>
        <begin position="572"/>
        <end position="710"/>
    </location>
</feature>
<evidence type="ECO:0000259" key="12">
    <source>
        <dbReference type="PROSITE" id="PS50011"/>
    </source>
</evidence>
<dbReference type="InterPro" id="IPR008271">
    <property type="entry name" value="Ser/Thr_kinase_AS"/>
</dbReference>
<dbReference type="GO" id="GO:0008353">
    <property type="term" value="F:RNA polymerase II CTD heptapeptide repeat kinase activity"/>
    <property type="evidence" value="ECO:0007669"/>
    <property type="project" value="UniProtKB-EC"/>
</dbReference>
<dbReference type="EMBL" id="NCVQ01000004">
    <property type="protein sequence ID" value="PWZ30230.1"/>
    <property type="molecule type" value="Genomic_DNA"/>
</dbReference>
<comment type="caution">
    <text evidence="13">The sequence shown here is derived from an EMBL/GenBank/DDBJ whole genome shotgun (WGS) entry which is preliminary data.</text>
</comment>
<dbReference type="ExpressionAtlas" id="A0A3L6FBB0">
    <property type="expression patterns" value="baseline and differential"/>
</dbReference>
<dbReference type="GO" id="GO:0005524">
    <property type="term" value="F:ATP binding"/>
    <property type="evidence" value="ECO:0007669"/>
    <property type="project" value="UniProtKB-UniRule"/>
</dbReference>
<dbReference type="Pfam" id="PF00069">
    <property type="entry name" value="Pkinase"/>
    <property type="match status" value="1"/>
</dbReference>
<evidence type="ECO:0000256" key="7">
    <source>
        <dbReference type="ARBA" id="ARBA00022777"/>
    </source>
</evidence>
<dbReference type="PROSITE" id="PS50011">
    <property type="entry name" value="PROTEIN_KINASE_DOM"/>
    <property type="match status" value="1"/>
</dbReference>
<dbReference type="Gene3D" id="1.10.510.10">
    <property type="entry name" value="Transferase(Phosphotransferase) domain 1"/>
    <property type="match status" value="1"/>
</dbReference>
<organism evidence="13 14">
    <name type="scientific">Zea mays</name>
    <name type="common">Maize</name>
    <dbReference type="NCBI Taxonomy" id="4577"/>
    <lineage>
        <taxon>Eukaryota</taxon>
        <taxon>Viridiplantae</taxon>
        <taxon>Streptophyta</taxon>
        <taxon>Embryophyta</taxon>
        <taxon>Tracheophyta</taxon>
        <taxon>Spermatophyta</taxon>
        <taxon>Magnoliopsida</taxon>
        <taxon>Liliopsida</taxon>
        <taxon>Poales</taxon>
        <taxon>Poaceae</taxon>
        <taxon>PACMAD clade</taxon>
        <taxon>Panicoideae</taxon>
        <taxon>Andropogonodae</taxon>
        <taxon>Andropogoneae</taxon>
        <taxon>Tripsacinae</taxon>
        <taxon>Zea</taxon>
    </lineage>
</organism>
<protein>
    <recommendedName>
        <fullName evidence="2">[RNA-polymerase]-subunit kinase</fullName>
        <ecNumber evidence="2">2.7.11.23</ecNumber>
    </recommendedName>
</protein>
<dbReference type="PROSITE" id="PS00108">
    <property type="entry name" value="PROTEIN_KINASE_ST"/>
    <property type="match status" value="1"/>
</dbReference>
<feature type="compositionally biased region" description="Polar residues" evidence="11">
    <location>
        <begin position="849"/>
        <end position="859"/>
    </location>
</feature>
<evidence type="ECO:0000256" key="6">
    <source>
        <dbReference type="ARBA" id="ARBA00022741"/>
    </source>
</evidence>
<dbReference type="PROSITE" id="PS00107">
    <property type="entry name" value="PROTEIN_KINASE_ATP"/>
    <property type="match status" value="1"/>
</dbReference>
<dbReference type="CDD" id="cd07840">
    <property type="entry name" value="STKc_CDK9_like"/>
    <property type="match status" value="1"/>
</dbReference>
<keyword evidence="5" id="KW-0808">Transferase</keyword>
<dbReference type="PANTHER" id="PTHR24056">
    <property type="entry name" value="CELL DIVISION PROTEIN KINASE"/>
    <property type="match status" value="1"/>
</dbReference>
<keyword evidence="8 10" id="KW-0067">ATP-binding</keyword>
<gene>
    <name evidence="13" type="primary">At1g09600_3</name>
    <name evidence="13" type="ORF">Zm00014a_000537</name>
</gene>
<keyword evidence="4" id="KW-0597">Phosphoprotein</keyword>
<evidence type="ECO:0000256" key="3">
    <source>
        <dbReference type="ARBA" id="ARBA00022527"/>
    </source>
</evidence>
<dbReference type="InterPro" id="IPR050108">
    <property type="entry name" value="CDK"/>
</dbReference>
<comment type="catalytic activity">
    <reaction evidence="9">
        <text>[DNA-directed RNA polymerase] + ATP = phospho-[DNA-directed RNA polymerase] + ADP + H(+)</text>
        <dbReference type="Rhea" id="RHEA:10216"/>
        <dbReference type="Rhea" id="RHEA-COMP:11321"/>
        <dbReference type="Rhea" id="RHEA-COMP:11322"/>
        <dbReference type="ChEBI" id="CHEBI:15378"/>
        <dbReference type="ChEBI" id="CHEBI:30616"/>
        <dbReference type="ChEBI" id="CHEBI:43176"/>
        <dbReference type="ChEBI" id="CHEBI:68546"/>
        <dbReference type="ChEBI" id="CHEBI:456216"/>
        <dbReference type="EC" id="2.7.11.23"/>
    </reaction>
</comment>
<evidence type="ECO:0000256" key="10">
    <source>
        <dbReference type="PROSITE-ProRule" id="PRU10141"/>
    </source>
</evidence>
<feature type="compositionally biased region" description="Polar residues" evidence="11">
    <location>
        <begin position="626"/>
        <end position="640"/>
    </location>
</feature>
<evidence type="ECO:0000256" key="4">
    <source>
        <dbReference type="ARBA" id="ARBA00022553"/>
    </source>
</evidence>
<evidence type="ECO:0000256" key="2">
    <source>
        <dbReference type="ARBA" id="ARBA00012409"/>
    </source>
</evidence>
<dbReference type="FunFam" id="3.30.200.20:FF:000021">
    <property type="entry name" value="probable serine/threonine-protein kinase At1g54610"/>
    <property type="match status" value="1"/>
</dbReference>
<dbReference type="Proteomes" id="UP000251960">
    <property type="component" value="Chromosome 3"/>
</dbReference>
<feature type="region of interest" description="Disordered" evidence="11">
    <location>
        <begin position="108"/>
        <end position="158"/>
    </location>
</feature>
<dbReference type="FunFam" id="1.10.510.10:FF:000043">
    <property type="entry name" value="probable serine/threonine-protein kinase At1g54610"/>
    <property type="match status" value="1"/>
</dbReference>
<keyword evidence="7 13" id="KW-0418">Kinase</keyword>
<sequence>MPAAAALHFSGSFKLPAAVASASCYVELDAVKTVASSSLLQRGRAGQGLDGFLAAAGEGTWARGAGDRSILSRSRRLLPSCHCEWPVPTAQWPLLVAAPLPLPQFHRATVSPLPPPPPQCHTTPNPNPREPNLSRKIHSPHASPFPAAAPAKLSRTGNSLRRPGAVAVTAGAMGCVCGRPSAFDDGQCRATPPPAAKLSAAVRSKEEARKQQQLQLQQHVRAGSGREEALERRRAMMAMAAVCQVRSPVPRAVEAEHVAVGWPPWLVAVAPEAVRGWVPRRAESFEKLDKIGQGTYSNVYRARDLEKEKIVALKKVRFDNLEPESVKFMAREILILRRLDHPNVIKLEGLVTSRMSCSLYLVFEYMEHDLAGLASFPGVKCYMQQLLRGLEHCHSRHILHRDIKGSNLLIDNRGILKIADFGLASFFDPEQRHPLTSRVVTLWYRPPELLLGATNYGVAVDLWSAGCILAELYAGKPIMPGRTEVEQLHKIFKLCGSPSEDYWRKSKLPHATIFKPQHPYARRVPETFKEFPVPALALVDVLLSVDPADRGTASSALQSEFFTTKPYACNPSSLPRYPPSKEFDAKRREEEARRQGVTGGKQHKHDPERRTRESRAVPAPDANAELVSSLQKRQAQANTRSRSEMFNPCKEDSASGFRIEPPQPTPVTESSEDPQRAYPTRIFHSGPLVNQSQPSKAGGGKNGEPQVPGVANHPVVLLTRSGPRADGSGQTMVAQAEAFAHGRRLSESINEHFSNSGKYDQVFPKKDDRNIRADGAIGYGSKGSKIHHSGPLTCPSGSNVDEMLKENDRQIQEVFRRTRVEKSRARRDHGHHQGGIRPGDFGAIPVFPSSRSSYQAVQQ</sequence>
<dbReference type="AlphaFoldDB" id="A0A3L6FBB0"/>
<dbReference type="InterPro" id="IPR017441">
    <property type="entry name" value="Protein_kinase_ATP_BS"/>
</dbReference>
<evidence type="ECO:0000313" key="14">
    <source>
        <dbReference type="Proteomes" id="UP000251960"/>
    </source>
</evidence>
<evidence type="ECO:0000256" key="9">
    <source>
        <dbReference type="ARBA" id="ARBA00049280"/>
    </source>
</evidence>
<feature type="compositionally biased region" description="Pro residues" evidence="11">
    <location>
        <begin position="112"/>
        <end position="129"/>
    </location>
</feature>
<dbReference type="SMART" id="SM00220">
    <property type="entry name" value="S_TKc"/>
    <property type="match status" value="1"/>
</dbReference>